<feature type="region of interest" description="Disordered" evidence="1">
    <location>
        <begin position="201"/>
        <end position="235"/>
    </location>
</feature>
<gene>
    <name evidence="3" type="ORF">KDL01_34615</name>
</gene>
<evidence type="ECO:0000256" key="1">
    <source>
        <dbReference type="SAM" id="MobiDB-lite"/>
    </source>
</evidence>
<feature type="transmembrane region" description="Helical" evidence="2">
    <location>
        <begin position="112"/>
        <end position="132"/>
    </location>
</feature>
<organism evidence="3 4">
    <name type="scientific">Actinospica durhamensis</name>
    <dbReference type="NCBI Taxonomy" id="1508375"/>
    <lineage>
        <taxon>Bacteria</taxon>
        <taxon>Bacillati</taxon>
        <taxon>Actinomycetota</taxon>
        <taxon>Actinomycetes</taxon>
        <taxon>Catenulisporales</taxon>
        <taxon>Actinospicaceae</taxon>
        <taxon>Actinospica</taxon>
    </lineage>
</organism>
<dbReference type="Proteomes" id="UP000675781">
    <property type="component" value="Unassembled WGS sequence"/>
</dbReference>
<dbReference type="AlphaFoldDB" id="A0A941IW34"/>
<keyword evidence="2" id="KW-0812">Transmembrane</keyword>
<comment type="caution">
    <text evidence="3">The sequence shown here is derived from an EMBL/GenBank/DDBJ whole genome shotgun (WGS) entry which is preliminary data.</text>
</comment>
<feature type="transmembrane region" description="Helical" evidence="2">
    <location>
        <begin position="152"/>
        <end position="172"/>
    </location>
</feature>
<protein>
    <submittedName>
        <fullName evidence="3">Uncharacterized protein</fullName>
    </submittedName>
</protein>
<feature type="transmembrane region" description="Helical" evidence="2">
    <location>
        <begin position="76"/>
        <end position="100"/>
    </location>
</feature>
<keyword evidence="2" id="KW-1133">Transmembrane helix</keyword>
<evidence type="ECO:0000256" key="2">
    <source>
        <dbReference type="SAM" id="Phobius"/>
    </source>
</evidence>
<keyword evidence="4" id="KW-1185">Reference proteome</keyword>
<keyword evidence="2" id="KW-0472">Membrane</keyword>
<reference evidence="3" key="1">
    <citation type="submission" date="2021-04" db="EMBL/GenBank/DDBJ databases">
        <title>Genome based classification of Actinospica acidithermotolerans sp. nov., an actinobacterium isolated from an Indonesian hot spring.</title>
        <authorList>
            <person name="Kusuma A.B."/>
            <person name="Putra K.E."/>
            <person name="Nafisah S."/>
            <person name="Loh J."/>
            <person name="Nouioui I."/>
            <person name="Goodfellow M."/>
        </authorList>
    </citation>
    <scope>NUCLEOTIDE SEQUENCE</scope>
    <source>
        <strain evidence="3">CSCA 57</strain>
    </source>
</reference>
<dbReference type="RefSeq" id="WP_212532908.1">
    <property type="nucleotide sequence ID" value="NZ_JAGSOG010000291.1"/>
</dbReference>
<sequence>MAYQPPGPYPVMPMQPVYGLPQRPPIPQAALRSYYAILGGAALSVVDILVTFTEIGDIRTQVRQELPGYSASTINTAVNIDIAAVVVGGLLGTLLWLWMAWKIKSGRNWARVLSSVFFGISVLSALAGGFSYSASERSGSTSTTASIHTPVAGTILSWLTVAVGLYALVMFWHKSNAAFFRPQKFAVPGYPYPYPPQGYPPAQYPQMPGQGGIMPGQPGDGTQQQSNDPWSTPPQ</sequence>
<evidence type="ECO:0000313" key="3">
    <source>
        <dbReference type="EMBL" id="MBR7838451.1"/>
    </source>
</evidence>
<proteinExistence type="predicted"/>
<feature type="compositionally biased region" description="Polar residues" evidence="1">
    <location>
        <begin position="222"/>
        <end position="235"/>
    </location>
</feature>
<dbReference type="EMBL" id="JAGSOG010000291">
    <property type="protein sequence ID" value="MBR7838451.1"/>
    <property type="molecule type" value="Genomic_DNA"/>
</dbReference>
<name>A0A941IW34_9ACTN</name>
<evidence type="ECO:0000313" key="4">
    <source>
        <dbReference type="Proteomes" id="UP000675781"/>
    </source>
</evidence>
<accession>A0A941IW34</accession>